<reference evidence="1" key="1">
    <citation type="submission" date="2022-09" db="EMBL/GenBank/DDBJ databases">
        <title>Intensive care unit water sources are persistently colonized with multi-drug resistant bacteria and are the site of extensive horizontal gene transfer of antibiotic resistance genes.</title>
        <authorList>
            <person name="Diorio-Toth L."/>
        </authorList>
    </citation>
    <scope>NUCLEOTIDE SEQUENCE</scope>
    <source>
        <strain evidence="1">GD04005</strain>
    </source>
</reference>
<sequence length="98" mass="11277">MGKYVLTFESETAPQIFLNQTIPNIGKVVEMKAEELPPRVPVSFLTDRFPLSRKLIIETLRPFNRGGDGKHMYDPKEVMPILENLNAQTIARHSRRKN</sequence>
<dbReference type="AlphaFoldDB" id="A0AA42I4E4"/>
<evidence type="ECO:0000313" key="1">
    <source>
        <dbReference type="EMBL" id="MDH0562171.1"/>
    </source>
</evidence>
<protein>
    <submittedName>
        <fullName evidence="1">Uncharacterized protein</fullName>
    </submittedName>
</protein>
<organism evidence="1 2">
    <name type="scientific">Acinetobacter courvalinii</name>
    <dbReference type="NCBI Taxonomy" id="280147"/>
    <lineage>
        <taxon>Bacteria</taxon>
        <taxon>Pseudomonadati</taxon>
        <taxon>Pseudomonadota</taxon>
        <taxon>Gammaproteobacteria</taxon>
        <taxon>Moraxellales</taxon>
        <taxon>Moraxellaceae</taxon>
        <taxon>Acinetobacter</taxon>
    </lineage>
</organism>
<dbReference type="EMBL" id="JAOEEO010000001">
    <property type="protein sequence ID" value="MDH0562171.1"/>
    <property type="molecule type" value="Genomic_DNA"/>
</dbReference>
<comment type="caution">
    <text evidence="1">The sequence shown here is derived from an EMBL/GenBank/DDBJ whole genome shotgun (WGS) entry which is preliminary data.</text>
</comment>
<gene>
    <name evidence="1" type="ORF">N7644_00565</name>
</gene>
<accession>A0AA42I4E4</accession>
<dbReference type="Proteomes" id="UP001159329">
    <property type="component" value="Unassembled WGS sequence"/>
</dbReference>
<proteinExistence type="predicted"/>
<name>A0AA42I4E4_9GAMM</name>
<dbReference type="RefSeq" id="WP_279694057.1">
    <property type="nucleotide sequence ID" value="NZ_JAOEEO010000001.1"/>
</dbReference>
<evidence type="ECO:0000313" key="2">
    <source>
        <dbReference type="Proteomes" id="UP001159329"/>
    </source>
</evidence>